<dbReference type="PANTHER" id="PTHR14240">
    <property type="entry name" value="RETINITIS PIGMENTOSA GTPASE REGULATOR-INTERACTING PROTEIN"/>
    <property type="match status" value="1"/>
</dbReference>
<sequence>MPSSSDWESKYHAAKEEKNQLARSYNSLQETTRVLRTKYSQLETFQKKVLFGAANAAKVSSSIVDTVNNPREDQKDYEDLFKCYETLQRDYRSVVQRHKASTQMIKKLKQEIQTVKLRRNAGRGISNHRSSGGCTKGILADHGYSSEDSIIRQLQKRLGNAENQLQSLAETEIERSQSHQSISVSEEGNGGRHSSVQTEFNEIESEILSQTRQRLEETTTKLKLLKAQHEYAEATIKHQGDKAEEILVLHGEYKSKYSTVKKELQYYREENEVLEVKVSQLDELKEQVDELTQQNHFLESQVTRLCHSPMFKSSKEEEHHKEKDMLRGKIFEMQNAHLIMAQECNQLKRANEELYSQLRSDKNYSSRGTEHDDQPTSDVDRIQIQLKEMEQKCKGKDSDLNQVNQLLKAQICINESLQSQINSDEKESKKQIQALEAKVSELSLRSSNRLQRIRMLENYMEMTSLPLREDAKSLPLRLGPSENALVVHISDGSFTAEGLMSNTTKSFVLLDFHSYESQLSPLASGASPSYDFSATYKMEVDRPLLQALVDGQLIIEVYVLQANSPPKLFAYANVSTSILFRPSAATQMPKLELLSAENDDLAGRLNVTMRLAQPITHPIGDVVSEEEYGCDSMVPSRSRVIPNAICIKIDRVKLSSKSRDEGSYFLHYRLHGYSEVTSLAECNQGVIQFQHDARFPLLSSTSMLIKGSLQLVLFASGVEQTKKFGVVGEGLVALREVLQQGEASVQIVSLEAKVVGSIHLSGSTSLTSINITDDPKQSEVRVQIISQVEELFTTLQDPDDTDGSPTFVKVDRVMQFINPPRGIVATATSLQQQIETNFPEGSASEALSLPPDAERINQSEFRRCVDKTRCRGVLSLPPSDEMLDLFLYLSNDSGLTKIRELDYFVASQRLSTRVLQKLSKLSNQDDIQLKTMRDEVNVETLKEFFVNSISRMDEEELSFVFSTISP</sequence>
<evidence type="ECO:0000256" key="4">
    <source>
        <dbReference type="ARBA" id="ARBA00023069"/>
    </source>
</evidence>
<comment type="subcellular location">
    <subcellularLocation>
        <location evidence="1">Cell projection</location>
        <location evidence="1">Cilium</location>
    </subcellularLocation>
</comment>
<keyword evidence="10" id="KW-1185">Reference proteome</keyword>
<feature type="coiled-coil region" evidence="6">
    <location>
        <begin position="379"/>
        <end position="445"/>
    </location>
</feature>
<dbReference type="EMBL" id="CM000642">
    <property type="protein sequence ID" value="EED92234.1"/>
    <property type="molecule type" value="Genomic_DNA"/>
</dbReference>
<dbReference type="AlphaFoldDB" id="B8C1L3"/>
<evidence type="ECO:0000259" key="8">
    <source>
        <dbReference type="Pfam" id="PF11618"/>
    </source>
</evidence>
<dbReference type="InterPro" id="IPR021656">
    <property type="entry name" value="C2-C2_1"/>
</dbReference>
<dbReference type="RefSeq" id="XP_002290482.1">
    <property type="nucleotide sequence ID" value="XM_002290446.1"/>
</dbReference>
<proteinExistence type="inferred from homology"/>
<dbReference type="HOGENOM" id="CLU_306647_0_0_1"/>
<evidence type="ECO:0000256" key="5">
    <source>
        <dbReference type="ARBA" id="ARBA00023273"/>
    </source>
</evidence>
<name>B8C1L3_THAPS</name>
<evidence type="ECO:0000313" key="10">
    <source>
        <dbReference type="Proteomes" id="UP000001449"/>
    </source>
</evidence>
<dbReference type="PaxDb" id="35128-Thaps4971"/>
<dbReference type="STRING" id="35128.B8C1L3"/>
<organism evidence="9 10">
    <name type="scientific">Thalassiosira pseudonana</name>
    <name type="common">Marine diatom</name>
    <name type="synonym">Cyclotella nana</name>
    <dbReference type="NCBI Taxonomy" id="35128"/>
    <lineage>
        <taxon>Eukaryota</taxon>
        <taxon>Sar</taxon>
        <taxon>Stramenopiles</taxon>
        <taxon>Ochrophyta</taxon>
        <taxon>Bacillariophyta</taxon>
        <taxon>Coscinodiscophyceae</taxon>
        <taxon>Thalassiosirophycidae</taxon>
        <taxon>Thalassiosirales</taxon>
        <taxon>Thalassiosiraceae</taxon>
        <taxon>Thalassiosira</taxon>
    </lineage>
</organism>
<dbReference type="InterPro" id="IPR031139">
    <property type="entry name" value="RPGRIP1_fam"/>
</dbReference>
<dbReference type="eggNOG" id="ENOG502QZBC">
    <property type="taxonomic scope" value="Eukaryota"/>
</dbReference>
<dbReference type="PANTHER" id="PTHR14240:SF1">
    <property type="entry name" value="PROTEIN FANTOM-RELATED"/>
    <property type="match status" value="1"/>
</dbReference>
<dbReference type="InterPro" id="IPR035892">
    <property type="entry name" value="C2_domain_sf"/>
</dbReference>
<accession>B8C1L3</accession>
<evidence type="ECO:0000256" key="3">
    <source>
        <dbReference type="ARBA" id="ARBA00023054"/>
    </source>
</evidence>
<dbReference type="GO" id="GO:0035869">
    <property type="term" value="C:ciliary transition zone"/>
    <property type="evidence" value="ECO:0000318"/>
    <property type="project" value="GO_Central"/>
</dbReference>
<dbReference type="KEGG" id="tps:THAPSDRAFT_4971"/>
<dbReference type="Proteomes" id="UP000001449">
    <property type="component" value="Chromosome 5"/>
</dbReference>
<dbReference type="InParanoid" id="B8C1L3"/>
<dbReference type="Pfam" id="PF11618">
    <property type="entry name" value="C2-C2_1"/>
    <property type="match status" value="1"/>
</dbReference>
<feature type="domain" description="RPGR-interacting protein 1 first C2" evidence="8">
    <location>
        <begin position="477"/>
        <end position="614"/>
    </location>
</feature>
<comment type="similarity">
    <text evidence="2">Belongs to the RPGRIP1 family.</text>
</comment>
<evidence type="ECO:0000256" key="1">
    <source>
        <dbReference type="ARBA" id="ARBA00004138"/>
    </source>
</evidence>
<dbReference type="GeneID" id="7447234"/>
<dbReference type="Gene3D" id="2.60.40.150">
    <property type="entry name" value="C2 domain"/>
    <property type="match status" value="1"/>
</dbReference>
<keyword evidence="5" id="KW-0966">Cell projection</keyword>
<evidence type="ECO:0000256" key="7">
    <source>
        <dbReference type="SAM" id="MobiDB-lite"/>
    </source>
</evidence>
<evidence type="ECO:0000313" key="9">
    <source>
        <dbReference type="EMBL" id="EED92234.1"/>
    </source>
</evidence>
<evidence type="ECO:0000256" key="6">
    <source>
        <dbReference type="SAM" id="Coils"/>
    </source>
</evidence>
<feature type="region of interest" description="Disordered" evidence="7">
    <location>
        <begin position="171"/>
        <end position="197"/>
    </location>
</feature>
<feature type="compositionally biased region" description="Polar residues" evidence="7">
    <location>
        <begin position="178"/>
        <end position="197"/>
    </location>
</feature>
<feature type="coiled-coil region" evidence="6">
    <location>
        <begin position="264"/>
        <end position="301"/>
    </location>
</feature>
<keyword evidence="3 6" id="KW-0175">Coiled coil</keyword>
<keyword evidence="4" id="KW-0969">Cilium</keyword>
<reference evidence="9 10" key="1">
    <citation type="journal article" date="2004" name="Science">
        <title>The genome of the diatom Thalassiosira pseudonana: ecology, evolution, and metabolism.</title>
        <authorList>
            <person name="Armbrust E.V."/>
            <person name="Berges J.A."/>
            <person name="Bowler C."/>
            <person name="Green B.R."/>
            <person name="Martinez D."/>
            <person name="Putnam N.H."/>
            <person name="Zhou S."/>
            <person name="Allen A.E."/>
            <person name="Apt K.E."/>
            <person name="Bechner M."/>
            <person name="Brzezinski M.A."/>
            <person name="Chaal B.K."/>
            <person name="Chiovitti A."/>
            <person name="Davis A.K."/>
            <person name="Demarest M.S."/>
            <person name="Detter J.C."/>
            <person name="Glavina T."/>
            <person name="Goodstein D."/>
            <person name="Hadi M.Z."/>
            <person name="Hellsten U."/>
            <person name="Hildebrand M."/>
            <person name="Jenkins B.D."/>
            <person name="Jurka J."/>
            <person name="Kapitonov V.V."/>
            <person name="Kroger N."/>
            <person name="Lau W.W."/>
            <person name="Lane T.W."/>
            <person name="Larimer F.W."/>
            <person name="Lippmeier J.C."/>
            <person name="Lucas S."/>
            <person name="Medina M."/>
            <person name="Montsant A."/>
            <person name="Obornik M."/>
            <person name="Parker M.S."/>
            <person name="Palenik B."/>
            <person name="Pazour G.J."/>
            <person name="Richardson P.M."/>
            <person name="Rynearson T.A."/>
            <person name="Saito M.A."/>
            <person name="Schwartz D.C."/>
            <person name="Thamatrakoln K."/>
            <person name="Valentin K."/>
            <person name="Vardi A."/>
            <person name="Wilkerson F.P."/>
            <person name="Rokhsar D.S."/>
        </authorList>
    </citation>
    <scope>NUCLEOTIDE SEQUENCE [LARGE SCALE GENOMIC DNA]</scope>
    <source>
        <strain evidence="9 10">CCMP1335</strain>
    </source>
</reference>
<evidence type="ECO:0000256" key="2">
    <source>
        <dbReference type="ARBA" id="ARBA00006042"/>
    </source>
</evidence>
<protein>
    <recommendedName>
        <fullName evidence="8">RPGR-interacting protein 1 first C2 domain-containing protein</fullName>
    </recommendedName>
</protein>
<dbReference type="GO" id="GO:0005856">
    <property type="term" value="C:cytoskeleton"/>
    <property type="evidence" value="ECO:0007669"/>
    <property type="project" value="UniProtKB-ARBA"/>
</dbReference>
<dbReference type="GO" id="GO:1905515">
    <property type="term" value="P:non-motile cilium assembly"/>
    <property type="evidence" value="ECO:0000318"/>
    <property type="project" value="GO_Central"/>
</dbReference>
<reference evidence="9 10" key="2">
    <citation type="journal article" date="2008" name="Nature">
        <title>The Phaeodactylum genome reveals the evolutionary history of diatom genomes.</title>
        <authorList>
            <person name="Bowler C."/>
            <person name="Allen A.E."/>
            <person name="Badger J.H."/>
            <person name="Grimwood J."/>
            <person name="Jabbari K."/>
            <person name="Kuo A."/>
            <person name="Maheswari U."/>
            <person name="Martens C."/>
            <person name="Maumus F."/>
            <person name="Otillar R.P."/>
            <person name="Rayko E."/>
            <person name="Salamov A."/>
            <person name="Vandepoele K."/>
            <person name="Beszteri B."/>
            <person name="Gruber A."/>
            <person name="Heijde M."/>
            <person name="Katinka M."/>
            <person name="Mock T."/>
            <person name="Valentin K."/>
            <person name="Verret F."/>
            <person name="Berges J.A."/>
            <person name="Brownlee C."/>
            <person name="Cadoret J.P."/>
            <person name="Chiovitti A."/>
            <person name="Choi C.J."/>
            <person name="Coesel S."/>
            <person name="De Martino A."/>
            <person name="Detter J.C."/>
            <person name="Durkin C."/>
            <person name="Falciatore A."/>
            <person name="Fournet J."/>
            <person name="Haruta M."/>
            <person name="Huysman M.J."/>
            <person name="Jenkins B.D."/>
            <person name="Jiroutova K."/>
            <person name="Jorgensen R.E."/>
            <person name="Joubert Y."/>
            <person name="Kaplan A."/>
            <person name="Kroger N."/>
            <person name="Kroth P.G."/>
            <person name="La Roche J."/>
            <person name="Lindquist E."/>
            <person name="Lommer M."/>
            <person name="Martin-Jezequel V."/>
            <person name="Lopez P.J."/>
            <person name="Lucas S."/>
            <person name="Mangogna M."/>
            <person name="McGinnis K."/>
            <person name="Medlin L.K."/>
            <person name="Montsant A."/>
            <person name="Oudot-Le Secq M.P."/>
            <person name="Napoli C."/>
            <person name="Obornik M."/>
            <person name="Parker M.S."/>
            <person name="Petit J.L."/>
            <person name="Porcel B.M."/>
            <person name="Poulsen N."/>
            <person name="Robison M."/>
            <person name="Rychlewski L."/>
            <person name="Rynearson T.A."/>
            <person name="Schmutz J."/>
            <person name="Shapiro H."/>
            <person name="Siaut M."/>
            <person name="Stanley M."/>
            <person name="Sussman M.R."/>
            <person name="Taylor A.R."/>
            <person name="Vardi A."/>
            <person name="von Dassow P."/>
            <person name="Vyverman W."/>
            <person name="Willis A."/>
            <person name="Wyrwicz L.S."/>
            <person name="Rokhsar D.S."/>
            <person name="Weissenbach J."/>
            <person name="Armbrust E.V."/>
            <person name="Green B.R."/>
            <person name="Van de Peer Y."/>
            <person name="Grigoriev I.V."/>
        </authorList>
    </citation>
    <scope>NUCLEOTIDE SEQUENCE [LARGE SCALE GENOMIC DNA]</scope>
    <source>
        <strain evidence="9 10">CCMP1335</strain>
    </source>
</reference>
<dbReference type="SUPFAM" id="SSF49562">
    <property type="entry name" value="C2 domain (Calcium/lipid-binding domain, CaLB)"/>
    <property type="match status" value="1"/>
</dbReference>
<gene>
    <name evidence="9" type="ORF">THAPSDRAFT_4971</name>
</gene>